<evidence type="ECO:0000256" key="2">
    <source>
        <dbReference type="SAM" id="SignalP"/>
    </source>
</evidence>
<evidence type="ECO:0000313" key="3">
    <source>
        <dbReference type="EMBL" id="GGN15628.1"/>
    </source>
</evidence>
<dbReference type="EMBL" id="BMML01000009">
    <property type="protein sequence ID" value="GGN15628.1"/>
    <property type="molecule type" value="Genomic_DNA"/>
</dbReference>
<dbReference type="Proteomes" id="UP000653411">
    <property type="component" value="Unassembled WGS sequence"/>
</dbReference>
<evidence type="ECO:0000256" key="1">
    <source>
        <dbReference type="SAM" id="MobiDB-lite"/>
    </source>
</evidence>
<comment type="caution">
    <text evidence="3">The sequence shown here is derived from an EMBL/GenBank/DDBJ whole genome shotgun (WGS) entry which is preliminary data.</text>
</comment>
<gene>
    <name evidence="3" type="ORF">GCM10011578_043710</name>
</gene>
<organism evidence="3 4">
    <name type="scientific">Streptomyces fuscichromogenes</name>
    <dbReference type="NCBI Taxonomy" id="1324013"/>
    <lineage>
        <taxon>Bacteria</taxon>
        <taxon>Bacillati</taxon>
        <taxon>Actinomycetota</taxon>
        <taxon>Actinomycetes</taxon>
        <taxon>Kitasatosporales</taxon>
        <taxon>Streptomycetaceae</taxon>
        <taxon>Streptomyces</taxon>
    </lineage>
</organism>
<feature type="region of interest" description="Disordered" evidence="1">
    <location>
        <begin position="221"/>
        <end position="240"/>
    </location>
</feature>
<dbReference type="AlphaFoldDB" id="A0A917XED7"/>
<feature type="signal peptide" evidence="2">
    <location>
        <begin position="1"/>
        <end position="15"/>
    </location>
</feature>
<reference evidence="3" key="2">
    <citation type="submission" date="2020-09" db="EMBL/GenBank/DDBJ databases">
        <authorList>
            <person name="Sun Q."/>
            <person name="Zhou Y."/>
        </authorList>
    </citation>
    <scope>NUCLEOTIDE SEQUENCE</scope>
    <source>
        <strain evidence="3">CGMCC 4.7110</strain>
    </source>
</reference>
<keyword evidence="4" id="KW-1185">Reference proteome</keyword>
<protein>
    <recommendedName>
        <fullName evidence="5">Secreted protein</fullName>
    </recommendedName>
</protein>
<name>A0A917XED7_9ACTN</name>
<sequence>MVAFAALMLPQTMFALPLTLNSVPEPDVVSLLPSTVVNEPWESSAGVICRSTTWYVSTFFSFPWSARSEASCDTVIAWKAWSSGAKTVMPGFPSRVPFTWALTAAETRWLSCGYAAAASTTLSLTVPVFWERAAQPGPNVPDGPGDASCAWPCDAVPASASGTATRAAAVTCAVRLRMRVNLIATFLPWRREHCRGLDCGILRFRGWDGAAAAPWPRGIVTRPLSEGNQRRPMTASRSIP</sequence>
<keyword evidence="2" id="KW-0732">Signal</keyword>
<reference evidence="3" key="1">
    <citation type="journal article" date="2014" name="Int. J. Syst. Evol. Microbiol.">
        <title>Complete genome sequence of Corynebacterium casei LMG S-19264T (=DSM 44701T), isolated from a smear-ripened cheese.</title>
        <authorList>
            <consortium name="US DOE Joint Genome Institute (JGI-PGF)"/>
            <person name="Walter F."/>
            <person name="Albersmeier A."/>
            <person name="Kalinowski J."/>
            <person name="Ruckert C."/>
        </authorList>
    </citation>
    <scope>NUCLEOTIDE SEQUENCE</scope>
    <source>
        <strain evidence="3">CGMCC 4.7110</strain>
    </source>
</reference>
<proteinExistence type="predicted"/>
<feature type="chain" id="PRO_5036742347" description="Secreted protein" evidence="2">
    <location>
        <begin position="16"/>
        <end position="240"/>
    </location>
</feature>
<accession>A0A917XED7</accession>
<evidence type="ECO:0008006" key="5">
    <source>
        <dbReference type="Google" id="ProtNLM"/>
    </source>
</evidence>
<evidence type="ECO:0000313" key="4">
    <source>
        <dbReference type="Proteomes" id="UP000653411"/>
    </source>
</evidence>